<evidence type="ECO:0000313" key="1">
    <source>
        <dbReference type="EMBL" id="QCC54167.1"/>
    </source>
</evidence>
<organism evidence="1 2">
    <name type="scientific">Natronorubrum bangense</name>
    <dbReference type="NCBI Taxonomy" id="61858"/>
    <lineage>
        <taxon>Archaea</taxon>
        <taxon>Methanobacteriati</taxon>
        <taxon>Methanobacteriota</taxon>
        <taxon>Stenosarchaea group</taxon>
        <taxon>Halobacteria</taxon>
        <taxon>Halobacteriales</taxon>
        <taxon>Natrialbaceae</taxon>
        <taxon>Natronorubrum</taxon>
    </lineage>
</organism>
<evidence type="ECO:0000313" key="2">
    <source>
        <dbReference type="Proteomes" id="UP000296822"/>
    </source>
</evidence>
<proteinExistence type="predicted"/>
<sequence length="98" mass="10981">MWRRLPTEFGSVVARVPRRLFGIVTETCPPDGRPREGSILNDFNSHTLDYSIMYSDWKLVSRNCQGRTGTTRQCAGTDPVDEHVQTVQSARFGGGHPC</sequence>
<accession>A0A4D6HND0</accession>
<name>A0A4D6HND0_9EURY</name>
<dbReference type="Proteomes" id="UP000296822">
    <property type="component" value="Chromosome"/>
</dbReference>
<protein>
    <submittedName>
        <fullName evidence="1">Uncharacterized protein</fullName>
    </submittedName>
</protein>
<dbReference type="EMBL" id="CP031305">
    <property type="protein sequence ID" value="QCC54167.1"/>
    <property type="molecule type" value="Genomic_DNA"/>
</dbReference>
<dbReference type="KEGG" id="nbg:DV706_06495"/>
<dbReference type="AlphaFoldDB" id="A0A4D6HND0"/>
<gene>
    <name evidence="1" type="ORF">DV706_06495</name>
</gene>
<reference evidence="1 2" key="1">
    <citation type="journal article" date="2019" name="Nat. Commun.">
        <title>A new type of DNA phosphorothioation-based antiviral system in archaea.</title>
        <authorList>
            <person name="Xiong L."/>
            <person name="Liu S."/>
            <person name="Chen S."/>
            <person name="Xiao Y."/>
            <person name="Zhu B."/>
            <person name="Gao Y."/>
            <person name="Zhang Y."/>
            <person name="Chen B."/>
            <person name="Luo J."/>
            <person name="Deng Z."/>
            <person name="Chen X."/>
            <person name="Wang L."/>
            <person name="Chen S."/>
        </authorList>
    </citation>
    <scope>NUCLEOTIDE SEQUENCE [LARGE SCALE GENOMIC DNA]</scope>
    <source>
        <strain evidence="1 2">JCM 10635</strain>
    </source>
</reference>